<reference evidence="1 2" key="1">
    <citation type="submission" date="2016-12" db="EMBL/GenBank/DDBJ databases">
        <authorList>
            <person name="Song W.-J."/>
            <person name="Kurnit D.M."/>
        </authorList>
    </citation>
    <scope>NUCLEOTIDE SEQUENCE [LARGE SCALE GENOMIC DNA]</scope>
    <source>
        <strain evidence="1 2">DSM 12503</strain>
    </source>
</reference>
<sequence>MYIPVLWQDRIVEHPRRVAVTDLGNGVKEWAPDPGEVIQRGTQQSSTNFGNMDFGLVENALIVGLLGTNLRYVQDTVDNLRGQILNVALTNTLKYPASNAEKTIALPQMVNNTDYEVTAEVVTADGPVERVEVYGKALNAFKVNYYGSAKNVTVKLHVIGGLY</sequence>
<gene>
    <name evidence="1" type="ORF">SAMN02745217_02558</name>
</gene>
<keyword evidence="2" id="KW-1185">Reference proteome</keyword>
<accession>A0A1M7YC17</accession>
<evidence type="ECO:0000313" key="2">
    <source>
        <dbReference type="Proteomes" id="UP000184612"/>
    </source>
</evidence>
<protein>
    <submittedName>
        <fullName evidence="1">Uncharacterized protein</fullName>
    </submittedName>
</protein>
<dbReference type="EMBL" id="FRFD01000007">
    <property type="protein sequence ID" value="SHO50058.1"/>
    <property type="molecule type" value="Genomic_DNA"/>
</dbReference>
<evidence type="ECO:0000313" key="1">
    <source>
        <dbReference type="EMBL" id="SHO50058.1"/>
    </source>
</evidence>
<proteinExistence type="predicted"/>
<organism evidence="1 2">
    <name type="scientific">Anaerocolumna xylanovorans DSM 12503</name>
    <dbReference type="NCBI Taxonomy" id="1121345"/>
    <lineage>
        <taxon>Bacteria</taxon>
        <taxon>Bacillati</taxon>
        <taxon>Bacillota</taxon>
        <taxon>Clostridia</taxon>
        <taxon>Lachnospirales</taxon>
        <taxon>Lachnospiraceae</taxon>
        <taxon>Anaerocolumna</taxon>
    </lineage>
</organism>
<dbReference type="RefSeq" id="WP_084558633.1">
    <property type="nucleotide sequence ID" value="NZ_FRFD01000007.1"/>
</dbReference>
<dbReference type="Proteomes" id="UP000184612">
    <property type="component" value="Unassembled WGS sequence"/>
</dbReference>
<dbReference type="OrthoDB" id="1955581at2"/>
<name>A0A1M7YC17_9FIRM</name>
<dbReference type="AlphaFoldDB" id="A0A1M7YC17"/>
<dbReference type="STRING" id="1121345.SAMN02745217_02558"/>